<proteinExistence type="predicted"/>
<dbReference type="RefSeq" id="WP_380753044.1">
    <property type="nucleotide sequence ID" value="NZ_JBHULT010000010.1"/>
</dbReference>
<dbReference type="InterPro" id="IPR032774">
    <property type="entry name" value="WG_beta_rep"/>
</dbReference>
<comment type="caution">
    <text evidence="1">The sequence shown here is derived from an EMBL/GenBank/DDBJ whole genome shotgun (WGS) entry which is preliminary data.</text>
</comment>
<sequence length="214" mass="24460">MRRLLITIVAILLPWLSFTQVIKDLELIGPENEGYIPVYKNQQWGFINTNGDLVVDFRKDLFSNKEVTRETDLGIASQKYPAIYDDRGIIRKTINKIPYYGFIDTTGKVVIEPEFLNVSPFRNGYALALKIEEKFIGRNDLLDIKIKSYAYDVVLIDKNGDVMQYLAGPFPVGVSREKLRTAPKIEAKYLSDDLIGVRTPEKKWEVIKLDPSGI</sequence>
<accession>A0ABW5IY58</accession>
<protein>
    <submittedName>
        <fullName evidence="1">WG repeat-containing protein</fullName>
    </submittedName>
</protein>
<dbReference type="Proteomes" id="UP001597468">
    <property type="component" value="Unassembled WGS sequence"/>
</dbReference>
<reference evidence="2" key="1">
    <citation type="journal article" date="2019" name="Int. J. Syst. Evol. Microbiol.">
        <title>The Global Catalogue of Microorganisms (GCM) 10K type strain sequencing project: providing services to taxonomists for standard genome sequencing and annotation.</title>
        <authorList>
            <consortium name="The Broad Institute Genomics Platform"/>
            <consortium name="The Broad Institute Genome Sequencing Center for Infectious Disease"/>
            <person name="Wu L."/>
            <person name="Ma J."/>
        </authorList>
    </citation>
    <scope>NUCLEOTIDE SEQUENCE [LARGE SCALE GENOMIC DNA]</scope>
    <source>
        <strain evidence="2">KCTC 42585</strain>
    </source>
</reference>
<name>A0ABW5IY58_9FLAO</name>
<gene>
    <name evidence="1" type="ORF">ACFSTG_11975</name>
</gene>
<dbReference type="EMBL" id="JBHULT010000010">
    <property type="protein sequence ID" value="MFD2518617.1"/>
    <property type="molecule type" value="Genomic_DNA"/>
</dbReference>
<organism evidence="1 2">
    <name type="scientific">Salinimicrobium flavum</name>
    <dbReference type="NCBI Taxonomy" id="1737065"/>
    <lineage>
        <taxon>Bacteria</taxon>
        <taxon>Pseudomonadati</taxon>
        <taxon>Bacteroidota</taxon>
        <taxon>Flavobacteriia</taxon>
        <taxon>Flavobacteriales</taxon>
        <taxon>Flavobacteriaceae</taxon>
        <taxon>Salinimicrobium</taxon>
    </lineage>
</organism>
<keyword evidence="2" id="KW-1185">Reference proteome</keyword>
<dbReference type="Pfam" id="PF14903">
    <property type="entry name" value="WG_beta_rep"/>
    <property type="match status" value="2"/>
</dbReference>
<evidence type="ECO:0000313" key="1">
    <source>
        <dbReference type="EMBL" id="MFD2518617.1"/>
    </source>
</evidence>
<evidence type="ECO:0000313" key="2">
    <source>
        <dbReference type="Proteomes" id="UP001597468"/>
    </source>
</evidence>